<proteinExistence type="evidence at transcript level"/>
<dbReference type="InterPro" id="IPR001680">
    <property type="entry name" value="WD40_rpt"/>
</dbReference>
<protein>
    <submittedName>
        <fullName evidence="6">WD repeat-containing protein 63</fullName>
    </submittedName>
</protein>
<reference evidence="6" key="2">
    <citation type="journal article" date="2018" name="Cytoskeleton">
        <title>Molecular characterization of axonemal proteins and signaling molecules responsible for chemoattractant-induced sperm activation in Ciona intestinalis.</title>
        <authorList>
            <person name="Inaba K."/>
            <person name="Hozumi A."/>
            <person name="Padma P."/>
            <person name="Toda T."/>
            <person name="Ide H."/>
        </authorList>
    </citation>
    <scope>NUCLEOTIDE SEQUENCE</scope>
</reference>
<dbReference type="OrthoDB" id="6619788at2759"/>
<organism evidence="6">
    <name type="scientific">Ciona intestinalis</name>
    <name type="common">Transparent sea squirt</name>
    <name type="synonym">Ascidia intestinalis</name>
    <dbReference type="NCBI Taxonomy" id="7719"/>
    <lineage>
        <taxon>Eukaryota</taxon>
        <taxon>Metazoa</taxon>
        <taxon>Chordata</taxon>
        <taxon>Tunicata</taxon>
        <taxon>Ascidiacea</taxon>
        <taxon>Phlebobranchia</taxon>
        <taxon>Cionidae</taxon>
        <taxon>Ciona</taxon>
    </lineage>
</organism>
<reference evidence="6" key="3">
    <citation type="submission" date="2020-06" db="EMBL/GenBank/DDBJ databases">
        <authorList>
            <person name="Inaba K."/>
            <person name="Hozumi A."/>
        </authorList>
    </citation>
    <scope>NUCLEOTIDE SEQUENCE</scope>
</reference>
<keyword evidence="4" id="KW-0677">Repeat</keyword>
<gene>
    <name evidence="6" type="primary">Ci-IC116</name>
</gene>
<evidence type="ECO:0000256" key="1">
    <source>
        <dbReference type="ARBA" id="ARBA00004496"/>
    </source>
</evidence>
<dbReference type="PANTHER" id="PTHR12442:SF5">
    <property type="entry name" value="DYNEIN AXONEMAL INTERMEDIATE CHAIN 3"/>
    <property type="match status" value="1"/>
</dbReference>
<dbReference type="InterPro" id="IPR036322">
    <property type="entry name" value="WD40_repeat_dom_sf"/>
</dbReference>
<dbReference type="Pfam" id="PF00400">
    <property type="entry name" value="WD40"/>
    <property type="match status" value="1"/>
</dbReference>
<evidence type="ECO:0000256" key="2">
    <source>
        <dbReference type="ARBA" id="ARBA00022490"/>
    </source>
</evidence>
<dbReference type="InterPro" id="IPR015943">
    <property type="entry name" value="WD40/YVTN_repeat-like_dom_sf"/>
</dbReference>
<dbReference type="EMBL" id="LC557018">
    <property type="protein sequence ID" value="BCG68422.1"/>
    <property type="molecule type" value="mRNA"/>
</dbReference>
<name>A0A6S6MH32_CIOIN</name>
<evidence type="ECO:0000256" key="4">
    <source>
        <dbReference type="ARBA" id="ARBA00022737"/>
    </source>
</evidence>
<feature type="region of interest" description="Disordered" evidence="5">
    <location>
        <begin position="1"/>
        <end position="59"/>
    </location>
</feature>
<keyword evidence="2" id="KW-0963">Cytoplasm</keyword>
<evidence type="ECO:0000256" key="5">
    <source>
        <dbReference type="SAM" id="MobiDB-lite"/>
    </source>
</evidence>
<evidence type="ECO:0000313" key="6">
    <source>
        <dbReference type="EMBL" id="BCG68422.1"/>
    </source>
</evidence>
<sequence length="910" mass="101407">MADDPPRTPTPSGSRKGSGKKAAPASNKLAPPAAAAQKKSKESVTKSKSQHDAEPPQGIVPLFMATKSQEIYECICDEHVTEDNPYKLIKKADIIQDMKMRAAISDFHPVKQLVLDYPGEELLIAYDPDFKFGQNFFLCTTEEAKMEHLHPGGADAEGEDGVVAAGEEGAEEEDNAVYVYKPPEAKEWVTQGSQVEVEDEIVVDTRDKIRFRASRVRKEFGAPIIFEDRDADTSAAEQGLAASCLACPSYADTNFTIKKAELDNAVQAVPELTDGSSQTDWKHPVTASVQYEPRIISEEEAKVAQQSEEFKQFIQASVPRFELALQQNTIMDVFFDDWTVLGEEDTNFGSKSDSHLKEYQSFTDLQYSKDKTVTCVDWHPQIKGVMAVACCERLTFDERIDNANKLLMSPSLILIWSFADPIHPQLLLEGPDDICCFKFCPTNPNIVAGGCINGQLVLWDITEYSEKLSSNRGNNSKASQKKAAMFGEEIQPETPTIRYCAVSAIENSHRNIISSVDWLPDHYELNRFGIPVENRLSECCQIMTCGTDGHVMVWDIRAPKAPANTKDQQAEKSAPPRPFGVSQVFKHLDLSWKPLLKLSMAKTDSSGDYSPLKFSLAEKQGARDHVPQPAGEKPETTGMSKVPSAKNQRPLECIATNYFLGSEDGEVIYASFKLEKDNETGKSNVPKPTWAVAPHDGPVNTLQRNPFFSDILLSVGGWTFAVWKEGVTSGAILQSACAPKLYTAGHWSTTRPAVFFLGTKDGNVEVWDLLDRTHEPLLVQNVTAAQVTQIVPWVVSKKQHLVAVSDNVGTLHILEIPWNLRHPASGEKQAVEGFFDREIQRIEYFDKKAVVRANERSKEMDKKKAQQAKVEEMTDDALMEEYKAEYDSYKQLEKKLLQQLGLIEEEKPEI</sequence>
<dbReference type="Gene3D" id="2.130.10.10">
    <property type="entry name" value="YVTN repeat-like/Quinoprotein amine dehydrogenase"/>
    <property type="match status" value="2"/>
</dbReference>
<dbReference type="KEGG" id="cin:100179053"/>
<accession>A0A6S6MH32</accession>
<feature type="region of interest" description="Disordered" evidence="5">
    <location>
        <begin position="618"/>
        <end position="645"/>
    </location>
</feature>
<dbReference type="AlphaFoldDB" id="A0A6S6MH32"/>
<evidence type="ECO:0000256" key="3">
    <source>
        <dbReference type="ARBA" id="ARBA00022574"/>
    </source>
</evidence>
<dbReference type="SMART" id="SM00320">
    <property type="entry name" value="WD40"/>
    <property type="match status" value="3"/>
</dbReference>
<dbReference type="InterPro" id="IPR050687">
    <property type="entry name" value="Dynein_IC"/>
</dbReference>
<keyword evidence="3" id="KW-0853">WD repeat</keyword>
<feature type="compositionally biased region" description="Basic and acidic residues" evidence="5">
    <location>
        <begin position="39"/>
        <end position="54"/>
    </location>
</feature>
<dbReference type="GO" id="GO:0005737">
    <property type="term" value="C:cytoplasm"/>
    <property type="evidence" value="ECO:0007669"/>
    <property type="project" value="UniProtKB-SubCell"/>
</dbReference>
<reference evidence="6" key="1">
    <citation type="journal article" date="2002" name="Mol. Reprod. Dev.">
        <title>EST analysis of gene expression in testis of the ascidian Ciona intestinalis.</title>
        <authorList>
            <person name="Padma P."/>
            <person name="Satouh Y."/>
            <person name="Shin-i T."/>
            <person name="Gohara Y."/>
            <person name="Satoh N."/>
            <person name="Satou Y."/>
        </authorList>
    </citation>
    <scope>NUCLEOTIDE SEQUENCE</scope>
</reference>
<dbReference type="SUPFAM" id="SSF50978">
    <property type="entry name" value="WD40 repeat-like"/>
    <property type="match status" value="1"/>
</dbReference>
<feature type="compositionally biased region" description="Low complexity" evidence="5">
    <location>
        <begin position="20"/>
        <end position="37"/>
    </location>
</feature>
<comment type="subcellular location">
    <subcellularLocation>
        <location evidence="1">Cytoplasm</location>
    </subcellularLocation>
</comment>
<dbReference type="PANTHER" id="PTHR12442">
    <property type="entry name" value="DYNEIN INTERMEDIATE CHAIN"/>
    <property type="match status" value="1"/>
</dbReference>